<dbReference type="GO" id="GO:0035539">
    <property type="term" value="F:8-oxo-7,8-dihydrodeoxyguanosine triphosphate pyrophosphatase activity"/>
    <property type="evidence" value="ECO:0007669"/>
    <property type="project" value="TreeGrafter"/>
</dbReference>
<dbReference type="AlphaFoldDB" id="A0AAE1VWS3"/>
<proteinExistence type="predicted"/>
<dbReference type="Gene3D" id="3.90.79.10">
    <property type="entry name" value="Nucleoside Triphosphate Pyrophosphohydrolase"/>
    <property type="match status" value="1"/>
</dbReference>
<dbReference type="GO" id="GO:0006203">
    <property type="term" value="P:dGTP catabolic process"/>
    <property type="evidence" value="ECO:0007669"/>
    <property type="project" value="TreeGrafter"/>
</dbReference>
<dbReference type="Proteomes" id="UP001291623">
    <property type="component" value="Unassembled WGS sequence"/>
</dbReference>
<dbReference type="PANTHER" id="PTHR16099:SF5">
    <property type="entry name" value="NUCLEOTIDE TRIPHOSPHATE DIPHOSPHATASE NUDT15"/>
    <property type="match status" value="1"/>
</dbReference>
<evidence type="ECO:0000313" key="2">
    <source>
        <dbReference type="Proteomes" id="UP001291623"/>
    </source>
</evidence>
<sequence>MVVPFENVFVKLHGWLMMGKVLKSARESAHSLHIHQSSPADVNQKPETLEPEKCAGWDLYEWNNLPKPLFGPLKDMVQSGFNPFPTTAS</sequence>
<dbReference type="EMBL" id="JAVYJV010000002">
    <property type="protein sequence ID" value="KAK4376510.1"/>
    <property type="molecule type" value="Genomic_DNA"/>
</dbReference>
<comment type="caution">
    <text evidence="1">The sequence shown here is derived from an EMBL/GenBank/DDBJ whole genome shotgun (WGS) entry which is preliminary data.</text>
</comment>
<keyword evidence="2" id="KW-1185">Reference proteome</keyword>
<protein>
    <submittedName>
        <fullName evidence="1">Uncharacterized protein</fullName>
    </submittedName>
</protein>
<organism evidence="1 2">
    <name type="scientific">Anisodus tanguticus</name>
    <dbReference type="NCBI Taxonomy" id="243964"/>
    <lineage>
        <taxon>Eukaryota</taxon>
        <taxon>Viridiplantae</taxon>
        <taxon>Streptophyta</taxon>
        <taxon>Embryophyta</taxon>
        <taxon>Tracheophyta</taxon>
        <taxon>Spermatophyta</taxon>
        <taxon>Magnoliopsida</taxon>
        <taxon>eudicotyledons</taxon>
        <taxon>Gunneridae</taxon>
        <taxon>Pentapetalae</taxon>
        <taxon>asterids</taxon>
        <taxon>lamiids</taxon>
        <taxon>Solanales</taxon>
        <taxon>Solanaceae</taxon>
        <taxon>Solanoideae</taxon>
        <taxon>Hyoscyameae</taxon>
        <taxon>Anisodus</taxon>
    </lineage>
</organism>
<gene>
    <name evidence="1" type="ORF">RND71_002806</name>
</gene>
<name>A0AAE1VWS3_9SOLA</name>
<evidence type="ECO:0000313" key="1">
    <source>
        <dbReference type="EMBL" id="KAK4376510.1"/>
    </source>
</evidence>
<dbReference type="GO" id="GO:0005829">
    <property type="term" value="C:cytosol"/>
    <property type="evidence" value="ECO:0007669"/>
    <property type="project" value="TreeGrafter"/>
</dbReference>
<reference evidence="1" key="1">
    <citation type="submission" date="2023-12" db="EMBL/GenBank/DDBJ databases">
        <title>Genome assembly of Anisodus tanguticus.</title>
        <authorList>
            <person name="Wang Y.-J."/>
        </authorList>
    </citation>
    <scope>NUCLEOTIDE SEQUENCE</scope>
    <source>
        <strain evidence="1">KB-2021</strain>
        <tissue evidence="1">Leaf</tissue>
    </source>
</reference>
<accession>A0AAE1VWS3</accession>
<dbReference type="PANTHER" id="PTHR16099">
    <property type="entry name" value="8-OXO-DGTP DIPHOSPHATES NUDT15"/>
    <property type="match status" value="1"/>
</dbReference>